<dbReference type="Pfam" id="PF20404">
    <property type="entry name" value="DUF6694"/>
    <property type="match status" value="1"/>
</dbReference>
<dbReference type="RefSeq" id="WP_134531357.1">
    <property type="nucleotide sequence ID" value="NZ_CAADJA010000002.1"/>
</dbReference>
<evidence type="ECO:0000256" key="1">
    <source>
        <dbReference type="SAM" id="SignalP"/>
    </source>
</evidence>
<gene>
    <name evidence="2" type="ORF">NCTC12282_04562</name>
</gene>
<feature type="signal peptide" evidence="1">
    <location>
        <begin position="1"/>
        <end position="18"/>
    </location>
</feature>
<name>A0A484ZT89_9GAMM</name>
<dbReference type="AlphaFoldDB" id="A0A484ZT89"/>
<dbReference type="EMBL" id="CAADJA010000002">
    <property type="protein sequence ID" value="VFS50543.1"/>
    <property type="molecule type" value="Genomic_DNA"/>
</dbReference>
<dbReference type="InterPro" id="IPR046516">
    <property type="entry name" value="DUF6694"/>
</dbReference>
<evidence type="ECO:0000313" key="2">
    <source>
        <dbReference type="EMBL" id="VFS50543.1"/>
    </source>
</evidence>
<organism evidence="2 3">
    <name type="scientific">Budvicia aquatica</name>
    <dbReference type="NCBI Taxonomy" id="82979"/>
    <lineage>
        <taxon>Bacteria</taxon>
        <taxon>Pseudomonadati</taxon>
        <taxon>Pseudomonadota</taxon>
        <taxon>Gammaproteobacteria</taxon>
        <taxon>Enterobacterales</taxon>
        <taxon>Budviciaceae</taxon>
        <taxon>Budvicia</taxon>
    </lineage>
</organism>
<dbReference type="Proteomes" id="UP000373449">
    <property type="component" value="Unassembled WGS sequence"/>
</dbReference>
<feature type="chain" id="PRO_5019739816" description="Lipoprotein" evidence="1">
    <location>
        <begin position="19"/>
        <end position="98"/>
    </location>
</feature>
<evidence type="ECO:0000313" key="3">
    <source>
        <dbReference type="Proteomes" id="UP000373449"/>
    </source>
</evidence>
<proteinExistence type="predicted"/>
<sequence length="98" mass="11216">MKRLIFVLILGFSLVGCAQNKIDTSGKDAYLKSINTMSESMPEEKKHEFMRAIEHIQYTTLISTVISNIPLPESSNEKCMTLPRMPIFWGMRIHIVKS</sequence>
<keyword evidence="1" id="KW-0732">Signal</keyword>
<dbReference type="PROSITE" id="PS51257">
    <property type="entry name" value="PROKAR_LIPOPROTEIN"/>
    <property type="match status" value="1"/>
</dbReference>
<accession>A0A484ZT89</accession>
<reference evidence="2 3" key="1">
    <citation type="submission" date="2019-03" db="EMBL/GenBank/DDBJ databases">
        <authorList>
            <consortium name="Pathogen Informatics"/>
        </authorList>
    </citation>
    <scope>NUCLEOTIDE SEQUENCE [LARGE SCALE GENOMIC DNA]</scope>
    <source>
        <strain evidence="2 3">NCTC12282</strain>
    </source>
</reference>
<protein>
    <recommendedName>
        <fullName evidence="4">Lipoprotein</fullName>
    </recommendedName>
</protein>
<evidence type="ECO:0008006" key="4">
    <source>
        <dbReference type="Google" id="ProtNLM"/>
    </source>
</evidence>